<name>A0AAN1WJA6_9GAMM</name>
<proteinExistence type="predicted"/>
<dbReference type="InterPro" id="IPR055705">
    <property type="entry name" value="DUF7281"/>
</dbReference>
<dbReference type="GO" id="GO:0003677">
    <property type="term" value="F:DNA binding"/>
    <property type="evidence" value="ECO:0007669"/>
    <property type="project" value="InterPro"/>
</dbReference>
<reference evidence="2 3" key="1">
    <citation type="journal article" date="2022" name="IScience">
        <title>An ultrasensitive nanofiber-based assay for enzymatic hydrolysis and deep-sea microbial degradation of cellulose.</title>
        <authorList>
            <person name="Tsudome M."/>
            <person name="Tachioka M."/>
            <person name="Miyazaki M."/>
            <person name="Uchimura K."/>
            <person name="Tsuda M."/>
            <person name="Takaki Y."/>
            <person name="Deguchi S."/>
        </authorList>
    </citation>
    <scope>NUCLEOTIDE SEQUENCE [LARGE SCALE GENOMIC DNA]</scope>
    <source>
        <strain evidence="2 3">GE09</strain>
    </source>
</reference>
<organism evidence="2 3">
    <name type="scientific">Marinagarivorans cellulosilyticus</name>
    <dbReference type="NCBI Taxonomy" id="2721545"/>
    <lineage>
        <taxon>Bacteria</taxon>
        <taxon>Pseudomonadati</taxon>
        <taxon>Pseudomonadota</taxon>
        <taxon>Gammaproteobacteria</taxon>
        <taxon>Cellvibrionales</taxon>
        <taxon>Cellvibrionaceae</taxon>
        <taxon>Marinagarivorans</taxon>
    </lineage>
</organism>
<accession>A0AAN1WJA6</accession>
<keyword evidence="3" id="KW-1185">Reference proteome</keyword>
<evidence type="ECO:0000259" key="1">
    <source>
        <dbReference type="Pfam" id="PF23947"/>
    </source>
</evidence>
<dbReference type="SUPFAM" id="SSF56726">
    <property type="entry name" value="DNA topoisomerase IV, alpha subunit"/>
    <property type="match status" value="1"/>
</dbReference>
<dbReference type="InterPro" id="IPR036078">
    <property type="entry name" value="Spo11/TopoVI_A_sf"/>
</dbReference>
<sequence length="283" mass="31884">MPTLSKQQTKIIATAIKNQRPEIKATRVWLGLVAEFSIGRVDGNKINFTRSDYQQWRELLISSCGFDPTTTELTGNRTEVSRITHQEKWAPESELKKQLSVTALGGDLITTQGRCAVIPQVDYRVNKAYLKPQDYNACLVVENFEAFVFIHQFNLPTLGHVLVLYRGHDLTARSVNEFLADASDTPIIGFTDPDPAGLGILNDWPWLSHALIPKLTDLKNFTDIPSLHDRFISQLRKRPNLREECADKPQAYRDYANWILNAGFAGSQEWLCSHGVGLEVAGF</sequence>
<dbReference type="RefSeq" id="WP_236983155.1">
    <property type="nucleotide sequence ID" value="NZ_AP023086.1"/>
</dbReference>
<dbReference type="KEGG" id="marq:MARGE09_P2851"/>
<dbReference type="Proteomes" id="UP001320119">
    <property type="component" value="Chromosome"/>
</dbReference>
<feature type="domain" description="DUF7281" evidence="1">
    <location>
        <begin position="98"/>
        <end position="279"/>
    </location>
</feature>
<dbReference type="AlphaFoldDB" id="A0AAN1WJA6"/>
<gene>
    <name evidence="2" type="ORF">MARGE09_P2851</name>
</gene>
<dbReference type="EMBL" id="AP023086">
    <property type="protein sequence ID" value="BCD98650.1"/>
    <property type="molecule type" value="Genomic_DNA"/>
</dbReference>
<dbReference type="Pfam" id="PF23947">
    <property type="entry name" value="DUF7281"/>
    <property type="match status" value="1"/>
</dbReference>
<protein>
    <recommendedName>
        <fullName evidence="1">DUF7281 domain-containing protein</fullName>
    </recommendedName>
</protein>
<evidence type="ECO:0000313" key="2">
    <source>
        <dbReference type="EMBL" id="BCD98650.1"/>
    </source>
</evidence>
<dbReference type="GO" id="GO:0005694">
    <property type="term" value="C:chromosome"/>
    <property type="evidence" value="ECO:0007669"/>
    <property type="project" value="InterPro"/>
</dbReference>
<evidence type="ECO:0000313" key="3">
    <source>
        <dbReference type="Proteomes" id="UP001320119"/>
    </source>
</evidence>